<keyword evidence="3" id="KW-1015">Disulfide bond</keyword>
<dbReference type="Pfam" id="PF02297">
    <property type="entry name" value="COX6B"/>
    <property type="match status" value="1"/>
</dbReference>
<evidence type="ECO:0000313" key="6">
    <source>
        <dbReference type="Proteomes" id="UP001054252"/>
    </source>
</evidence>
<dbReference type="InterPro" id="IPR048280">
    <property type="entry name" value="COX6B-like"/>
</dbReference>
<reference evidence="5 6" key="1">
    <citation type="journal article" date="2021" name="Commun. Biol.">
        <title>The genome of Shorea leprosula (Dipterocarpaceae) highlights the ecological relevance of drought in aseasonal tropical rainforests.</title>
        <authorList>
            <person name="Ng K.K.S."/>
            <person name="Kobayashi M.J."/>
            <person name="Fawcett J.A."/>
            <person name="Hatakeyama M."/>
            <person name="Paape T."/>
            <person name="Ng C.H."/>
            <person name="Ang C.C."/>
            <person name="Tnah L.H."/>
            <person name="Lee C.T."/>
            <person name="Nishiyama T."/>
            <person name="Sese J."/>
            <person name="O'Brien M.J."/>
            <person name="Copetti D."/>
            <person name="Mohd Noor M.I."/>
            <person name="Ong R.C."/>
            <person name="Putra M."/>
            <person name="Sireger I.Z."/>
            <person name="Indrioko S."/>
            <person name="Kosugi Y."/>
            <person name="Izuno A."/>
            <person name="Isagi Y."/>
            <person name="Lee S.L."/>
            <person name="Shimizu K.K."/>
        </authorList>
    </citation>
    <scope>NUCLEOTIDE SEQUENCE [LARGE SCALE GENOMIC DNA]</scope>
    <source>
        <strain evidence="5">214</strain>
    </source>
</reference>
<dbReference type="InterPro" id="IPR036549">
    <property type="entry name" value="CX6/COA6-like_sf"/>
</dbReference>
<evidence type="ECO:0000256" key="1">
    <source>
        <dbReference type="ARBA" id="ARBA00004173"/>
    </source>
</evidence>
<comment type="subcellular location">
    <subcellularLocation>
        <location evidence="1">Mitochondrion</location>
    </subcellularLocation>
</comment>
<dbReference type="SUPFAM" id="SSF47694">
    <property type="entry name" value="Cytochrome c oxidase subunit h"/>
    <property type="match status" value="1"/>
</dbReference>
<dbReference type="PANTHER" id="PTHR46281">
    <property type="entry name" value="CYTOCHROME C OXIDASE SUBUNIT 6B"/>
    <property type="match status" value="1"/>
</dbReference>
<dbReference type="Gene3D" id="1.10.10.140">
    <property type="entry name" value="Cytochrome c oxidase, subunit VIb"/>
    <property type="match status" value="1"/>
</dbReference>
<dbReference type="GO" id="GO:0005739">
    <property type="term" value="C:mitochondrion"/>
    <property type="evidence" value="ECO:0007669"/>
    <property type="project" value="UniProtKB-SubCell"/>
</dbReference>
<protein>
    <submittedName>
        <fullName evidence="5">Uncharacterized protein</fullName>
    </submittedName>
</protein>
<comment type="caution">
    <text evidence="5">The sequence shown here is derived from an EMBL/GenBank/DDBJ whole genome shotgun (WGS) entry which is preliminary data.</text>
</comment>
<dbReference type="PROSITE" id="PS51808">
    <property type="entry name" value="CHCH"/>
    <property type="match status" value="1"/>
</dbReference>
<evidence type="ECO:0000256" key="2">
    <source>
        <dbReference type="ARBA" id="ARBA00023128"/>
    </source>
</evidence>
<evidence type="ECO:0000256" key="4">
    <source>
        <dbReference type="SAM" id="MobiDB-lite"/>
    </source>
</evidence>
<accession>A0AAV5IBZ2</accession>
<proteinExistence type="predicted"/>
<dbReference type="PANTHER" id="PTHR46281:SF31">
    <property type="entry name" value="CYTOCHROME C OXIDASE SUBUNIT"/>
    <property type="match status" value="1"/>
</dbReference>
<name>A0AAV5IBZ2_9ROSI</name>
<gene>
    <name evidence="5" type="ORF">SLEP1_g9015</name>
</gene>
<dbReference type="AlphaFoldDB" id="A0AAV5IBZ2"/>
<keyword evidence="6" id="KW-1185">Reference proteome</keyword>
<dbReference type="CDD" id="cd00926">
    <property type="entry name" value="Cyt_c_Oxidase_VIb"/>
    <property type="match status" value="1"/>
</dbReference>
<feature type="compositionally biased region" description="Basic and acidic residues" evidence="4">
    <location>
        <begin position="58"/>
        <end position="71"/>
    </location>
</feature>
<dbReference type="Proteomes" id="UP001054252">
    <property type="component" value="Unassembled WGS sequence"/>
</dbReference>
<organism evidence="5 6">
    <name type="scientific">Rubroshorea leprosula</name>
    <dbReference type="NCBI Taxonomy" id="152421"/>
    <lineage>
        <taxon>Eukaryota</taxon>
        <taxon>Viridiplantae</taxon>
        <taxon>Streptophyta</taxon>
        <taxon>Embryophyta</taxon>
        <taxon>Tracheophyta</taxon>
        <taxon>Spermatophyta</taxon>
        <taxon>Magnoliopsida</taxon>
        <taxon>eudicotyledons</taxon>
        <taxon>Gunneridae</taxon>
        <taxon>Pentapetalae</taxon>
        <taxon>rosids</taxon>
        <taxon>malvids</taxon>
        <taxon>Malvales</taxon>
        <taxon>Dipterocarpaceae</taxon>
        <taxon>Rubroshorea</taxon>
    </lineage>
</organism>
<dbReference type="InterPro" id="IPR003213">
    <property type="entry name" value="Cyt_c_oxidase_su6B"/>
</dbReference>
<evidence type="ECO:0000313" key="5">
    <source>
        <dbReference type="EMBL" id="GKU95686.1"/>
    </source>
</evidence>
<sequence length="130" mass="14885">MMSAMVDPHDKMRSRDMNKVARGEQAPKPTHEFGTVSPPPQNYKPKSSSPSSPPLNKEIGDNNVKVEDRQTKPQTRHCCASYVEYHKCVKEKGNNAPGCERFAKHYKSLCPNEWIDRWDRERELGTFPAL</sequence>
<feature type="region of interest" description="Disordered" evidence="4">
    <location>
        <begin position="1"/>
        <end position="75"/>
    </location>
</feature>
<feature type="compositionally biased region" description="Basic and acidic residues" evidence="4">
    <location>
        <begin position="7"/>
        <end position="22"/>
    </location>
</feature>
<dbReference type="EMBL" id="BPVZ01000009">
    <property type="protein sequence ID" value="GKU95686.1"/>
    <property type="molecule type" value="Genomic_DNA"/>
</dbReference>
<evidence type="ECO:0000256" key="3">
    <source>
        <dbReference type="ARBA" id="ARBA00023157"/>
    </source>
</evidence>
<dbReference type="GO" id="GO:0045277">
    <property type="term" value="C:respiratory chain complex IV"/>
    <property type="evidence" value="ECO:0007669"/>
    <property type="project" value="InterPro"/>
</dbReference>
<keyword evidence="2" id="KW-0496">Mitochondrion</keyword>